<dbReference type="NCBIfam" id="NF009814">
    <property type="entry name" value="PRK13299.1"/>
    <property type="match status" value="1"/>
</dbReference>
<dbReference type="Gene3D" id="1.10.246.80">
    <property type="match status" value="1"/>
</dbReference>
<feature type="binding site" evidence="11">
    <location>
        <position position="26"/>
    </location>
    <ligand>
        <name>CTP</name>
        <dbReference type="ChEBI" id="CHEBI:37563"/>
    </ligand>
</feature>
<comment type="subunit">
    <text evidence="11">Homodimer.</text>
</comment>
<dbReference type="GO" id="GO:0004810">
    <property type="term" value="F:CCA tRNA nucleotidyltransferase activity"/>
    <property type="evidence" value="ECO:0007669"/>
    <property type="project" value="UniProtKB-UniRule"/>
</dbReference>
<feature type="domain" description="tRNA nucleotidyltransferase/poly(A) polymerase RNA and SrmB- binding" evidence="13">
    <location>
        <begin position="168"/>
        <end position="219"/>
    </location>
</feature>
<dbReference type="HAMAP" id="MF_01263">
    <property type="entry name" value="CCA_bact_type3"/>
    <property type="match status" value="1"/>
</dbReference>
<evidence type="ECO:0000313" key="18">
    <source>
        <dbReference type="Proteomes" id="UP000321773"/>
    </source>
</evidence>
<reference evidence="16 17" key="1">
    <citation type="submission" date="2016-10" db="EMBL/GenBank/DDBJ databases">
        <authorList>
            <person name="de Groot N.N."/>
        </authorList>
    </citation>
    <scope>NUCLEOTIDE SEQUENCE [LARGE SCALE GENOMIC DNA]</scope>
    <source>
        <strain evidence="16 17">DSM 17074</strain>
    </source>
</reference>
<evidence type="ECO:0000259" key="12">
    <source>
        <dbReference type="Pfam" id="PF01743"/>
    </source>
</evidence>
<feature type="domain" description="Poly A polymerase head" evidence="12">
    <location>
        <begin position="21"/>
        <end position="141"/>
    </location>
</feature>
<keyword evidence="6 11" id="KW-0547">Nucleotide-binding</keyword>
<evidence type="ECO:0000259" key="14">
    <source>
        <dbReference type="Pfam" id="PF13735"/>
    </source>
</evidence>
<evidence type="ECO:0000256" key="2">
    <source>
        <dbReference type="ARBA" id="ARBA00022679"/>
    </source>
</evidence>
<dbReference type="PANTHER" id="PTHR46173:SF1">
    <property type="entry name" value="CCA TRNA NUCLEOTIDYLTRANSFERASE 1, MITOCHONDRIAL"/>
    <property type="match status" value="1"/>
</dbReference>
<evidence type="ECO:0000256" key="11">
    <source>
        <dbReference type="HAMAP-Rule" id="MF_01263"/>
    </source>
</evidence>
<evidence type="ECO:0000256" key="8">
    <source>
        <dbReference type="ARBA" id="ARBA00022840"/>
    </source>
</evidence>
<comment type="catalytic activity">
    <reaction evidence="11">
        <text>a tRNA with a 3' CCA end + 2 CTP + ATP = a tRNA with a 3' CCACCA end + 3 diphosphate</text>
        <dbReference type="Rhea" id="RHEA:76235"/>
        <dbReference type="Rhea" id="RHEA-COMP:10468"/>
        <dbReference type="Rhea" id="RHEA-COMP:18655"/>
        <dbReference type="ChEBI" id="CHEBI:30616"/>
        <dbReference type="ChEBI" id="CHEBI:33019"/>
        <dbReference type="ChEBI" id="CHEBI:37563"/>
        <dbReference type="ChEBI" id="CHEBI:83071"/>
        <dbReference type="ChEBI" id="CHEBI:195187"/>
    </reaction>
</comment>
<dbReference type="InterPro" id="IPR043519">
    <property type="entry name" value="NT_sf"/>
</dbReference>
<dbReference type="Pfam" id="PF13735">
    <property type="entry name" value="tRNA_NucTran2_2"/>
    <property type="match status" value="1"/>
</dbReference>
<dbReference type="SUPFAM" id="SSF81891">
    <property type="entry name" value="Poly A polymerase C-terminal region-like"/>
    <property type="match status" value="1"/>
</dbReference>
<name>A0A1I6SX86_9BACI</name>
<dbReference type="EMBL" id="BJWJ01000010">
    <property type="protein sequence ID" value="GEM04296.1"/>
    <property type="molecule type" value="Genomic_DNA"/>
</dbReference>
<evidence type="ECO:0000259" key="13">
    <source>
        <dbReference type="Pfam" id="PF12627"/>
    </source>
</evidence>
<feature type="binding site" evidence="11">
    <location>
        <position position="156"/>
    </location>
    <ligand>
        <name>CTP</name>
        <dbReference type="ChEBI" id="CHEBI:37563"/>
    </ligand>
</feature>
<keyword evidence="18" id="KW-1185">Reference proteome</keyword>
<sequence length="402" mass="46524">MDVFKPAEPILTRLIEAGYEAYIVGGSVRDYLLGRPINDIDIATSARPEDVSALFSQVIPVGIEHGTVIVRHDHTSFEVTTLREETTYSDRRHPDKVNFVTDVTKDLARRDFTMNAIALTQMDALIDPFGGQVDINHKRIRAVGNPAARFNEDPLRMLRAIRFSSQLGFAIEQKTKTALTESLALIDHVSIERIHVELDKFFQGVYLHEALMLEETEQLLLRLPFFKEFTTVMDDLKRVKRAFHSLIDALVYIGFRHQNTALKSVYEAYRLSNVQKREANMLYTSLTCYQSQQPLPLIAYHLTPQLYHRFTDLADRLFDETLSLEDLTKIHQQLPIHSKQDIALSGNDVMQLFPERKRGRWIGHILDQLEEKIITGELPNQREQLKEWVIWSYPIEKKSFNY</sequence>
<dbReference type="GO" id="GO:0042245">
    <property type="term" value="P:RNA repair"/>
    <property type="evidence" value="ECO:0007669"/>
    <property type="project" value="UniProtKB-KW"/>
</dbReference>
<dbReference type="InterPro" id="IPR050264">
    <property type="entry name" value="Bact_CCA-adding_enz_type3_sf"/>
</dbReference>
<evidence type="ECO:0000313" key="16">
    <source>
        <dbReference type="EMBL" id="SFS81614.1"/>
    </source>
</evidence>
<dbReference type="Gene3D" id="1.10.3090.10">
    <property type="entry name" value="cca-adding enzyme, domain 2"/>
    <property type="match status" value="1"/>
</dbReference>
<dbReference type="EC" id="2.7.7.72" evidence="11"/>
<feature type="binding site" evidence="11">
    <location>
        <position position="110"/>
    </location>
    <ligand>
        <name>CTP</name>
        <dbReference type="ChEBI" id="CHEBI:37563"/>
    </ligand>
</feature>
<feature type="binding site" evidence="11">
    <location>
        <position position="153"/>
    </location>
    <ligand>
        <name>ATP</name>
        <dbReference type="ChEBI" id="CHEBI:30616"/>
    </ligand>
</feature>
<dbReference type="GO" id="GO:0000049">
    <property type="term" value="F:tRNA binding"/>
    <property type="evidence" value="ECO:0007669"/>
    <property type="project" value="UniProtKB-UniRule"/>
</dbReference>
<dbReference type="Pfam" id="PF01743">
    <property type="entry name" value="PolyA_pol"/>
    <property type="match status" value="1"/>
</dbReference>
<feature type="binding site" evidence="11">
    <location>
        <position position="39"/>
    </location>
    <ligand>
        <name>Mg(2+)</name>
        <dbReference type="ChEBI" id="CHEBI:18420"/>
    </ligand>
</feature>
<comment type="catalytic activity">
    <reaction evidence="11">
        <text>a tRNA precursor + 2 CTP + ATP = a tRNA with a 3' CCA end + 3 diphosphate</text>
        <dbReference type="Rhea" id="RHEA:14433"/>
        <dbReference type="Rhea" id="RHEA-COMP:10465"/>
        <dbReference type="Rhea" id="RHEA-COMP:10468"/>
        <dbReference type="ChEBI" id="CHEBI:30616"/>
        <dbReference type="ChEBI" id="CHEBI:33019"/>
        <dbReference type="ChEBI" id="CHEBI:37563"/>
        <dbReference type="ChEBI" id="CHEBI:74896"/>
        <dbReference type="ChEBI" id="CHEBI:83071"/>
        <dbReference type="EC" id="2.7.7.72"/>
    </reaction>
</comment>
<dbReference type="GO" id="GO:0001680">
    <property type="term" value="P:tRNA 3'-terminal CCA addition"/>
    <property type="evidence" value="ECO:0007669"/>
    <property type="project" value="UniProtKB-UniRule"/>
</dbReference>
<feature type="domain" description="CCA-adding enzyme C-terminal" evidence="14">
    <location>
        <begin position="250"/>
        <end position="389"/>
    </location>
</feature>
<comment type="similarity">
    <text evidence="11">Belongs to the tRNA nucleotidyltransferase/poly(A) polymerase family. Bacterial CCA-adding enzyme type 3 subfamily.</text>
</comment>
<dbReference type="Proteomes" id="UP000199139">
    <property type="component" value="Unassembled WGS sequence"/>
</dbReference>
<feature type="binding site" evidence="11">
    <location>
        <position position="41"/>
    </location>
    <ligand>
        <name>Mg(2+)</name>
        <dbReference type="ChEBI" id="CHEBI:18420"/>
    </ligand>
</feature>
<evidence type="ECO:0000256" key="5">
    <source>
        <dbReference type="ARBA" id="ARBA00022723"/>
    </source>
</evidence>
<organism evidence="16 17">
    <name type="scientific">Halolactibacillus miurensis</name>
    <dbReference type="NCBI Taxonomy" id="306541"/>
    <lineage>
        <taxon>Bacteria</taxon>
        <taxon>Bacillati</taxon>
        <taxon>Bacillota</taxon>
        <taxon>Bacilli</taxon>
        <taxon>Bacillales</taxon>
        <taxon>Bacillaceae</taxon>
        <taxon>Halolactibacillus</taxon>
    </lineage>
</organism>
<dbReference type="Gene3D" id="3.30.460.10">
    <property type="entry name" value="Beta Polymerase, domain 2"/>
    <property type="match status" value="1"/>
</dbReference>
<gene>
    <name evidence="11 15" type="primary">cca</name>
    <name evidence="15" type="ORF">HMI01_12840</name>
    <name evidence="16" type="ORF">SAMN05421668_11130</name>
</gene>
<dbReference type="PANTHER" id="PTHR46173">
    <property type="entry name" value="CCA TRNA NUCLEOTIDYLTRANSFERASE 1, MITOCHONDRIAL"/>
    <property type="match status" value="1"/>
</dbReference>
<feature type="binding site" evidence="11">
    <location>
        <position position="159"/>
    </location>
    <ligand>
        <name>ATP</name>
        <dbReference type="ChEBI" id="CHEBI:30616"/>
    </ligand>
</feature>
<feature type="binding site" evidence="11">
    <location>
        <position position="156"/>
    </location>
    <ligand>
        <name>ATP</name>
        <dbReference type="ChEBI" id="CHEBI:30616"/>
    </ligand>
</feature>
<evidence type="ECO:0000256" key="6">
    <source>
        <dbReference type="ARBA" id="ARBA00022741"/>
    </source>
</evidence>
<dbReference type="InterPro" id="IPR032810">
    <property type="entry name" value="CCA-adding_enz_C"/>
</dbReference>
<evidence type="ECO:0000313" key="15">
    <source>
        <dbReference type="EMBL" id="GEM04296.1"/>
    </source>
</evidence>
<keyword evidence="4 11" id="KW-0548">Nucleotidyltransferase</keyword>
<comment type="miscellaneous">
    <text evidence="11">A single active site specifically recognizes both ATP and CTP and is responsible for their addition.</text>
</comment>
<evidence type="ECO:0000256" key="7">
    <source>
        <dbReference type="ARBA" id="ARBA00022800"/>
    </source>
</evidence>
<feature type="binding site" evidence="11">
    <location>
        <position position="162"/>
    </location>
    <ligand>
        <name>ATP</name>
        <dbReference type="ChEBI" id="CHEBI:30616"/>
    </ligand>
</feature>
<dbReference type="InterPro" id="IPR002646">
    <property type="entry name" value="PolA_pol_head_dom"/>
</dbReference>
<feature type="binding site" evidence="11">
    <location>
        <position position="159"/>
    </location>
    <ligand>
        <name>CTP</name>
        <dbReference type="ChEBI" id="CHEBI:37563"/>
    </ligand>
</feature>
<keyword evidence="3 11" id="KW-0819">tRNA processing</keyword>
<protein>
    <recommendedName>
        <fullName evidence="11">CCA-adding enzyme</fullName>
        <ecNumber evidence="11">2.7.7.72</ecNumber>
    </recommendedName>
    <alternativeName>
        <fullName evidence="11">CCA tRNA nucleotidyltransferase</fullName>
    </alternativeName>
    <alternativeName>
        <fullName evidence="11">tRNA CCA-pyrophosphorylase</fullName>
    </alternativeName>
    <alternativeName>
        <fullName evidence="11">tRNA adenylyl-/cytidylyl- transferase</fullName>
    </alternativeName>
    <alternativeName>
        <fullName evidence="11">tRNA nucleotidyltransferase</fullName>
    </alternativeName>
    <alternativeName>
        <fullName evidence="11">tRNA-NT</fullName>
    </alternativeName>
</protein>
<dbReference type="GO" id="GO:0005524">
    <property type="term" value="F:ATP binding"/>
    <property type="evidence" value="ECO:0007669"/>
    <property type="project" value="UniProtKB-UniRule"/>
</dbReference>
<evidence type="ECO:0000256" key="9">
    <source>
        <dbReference type="ARBA" id="ARBA00022842"/>
    </source>
</evidence>
<dbReference type="AlphaFoldDB" id="A0A1I6SX86"/>
<dbReference type="SUPFAM" id="SSF81301">
    <property type="entry name" value="Nucleotidyltransferase"/>
    <property type="match status" value="1"/>
</dbReference>
<dbReference type="GO" id="GO:0000287">
    <property type="term" value="F:magnesium ion binding"/>
    <property type="evidence" value="ECO:0007669"/>
    <property type="project" value="UniProtKB-UniRule"/>
</dbReference>
<keyword evidence="8 11" id="KW-0067">ATP-binding</keyword>
<feature type="binding site" evidence="11">
    <location>
        <position position="110"/>
    </location>
    <ligand>
        <name>ATP</name>
        <dbReference type="ChEBI" id="CHEBI:30616"/>
    </ligand>
</feature>
<dbReference type="RefSeq" id="WP_062319332.1">
    <property type="nucleotide sequence ID" value="NZ_BJWJ01000010.1"/>
</dbReference>
<proteinExistence type="inferred from homology"/>
<evidence type="ECO:0000313" key="17">
    <source>
        <dbReference type="Proteomes" id="UP000199139"/>
    </source>
</evidence>
<keyword evidence="7 11" id="KW-0692">RNA repair</keyword>
<feature type="binding site" evidence="11">
    <location>
        <position position="153"/>
    </location>
    <ligand>
        <name>CTP</name>
        <dbReference type="ChEBI" id="CHEBI:37563"/>
    </ligand>
</feature>
<feature type="binding site" evidence="11">
    <location>
        <position position="29"/>
    </location>
    <ligand>
        <name>CTP</name>
        <dbReference type="ChEBI" id="CHEBI:37563"/>
    </ligand>
</feature>
<evidence type="ECO:0000256" key="1">
    <source>
        <dbReference type="ARBA" id="ARBA00001946"/>
    </source>
</evidence>
<feature type="binding site" evidence="11">
    <location>
        <position position="162"/>
    </location>
    <ligand>
        <name>CTP</name>
        <dbReference type="ChEBI" id="CHEBI:37563"/>
    </ligand>
</feature>
<keyword evidence="2 11" id="KW-0808">Transferase</keyword>
<dbReference type="OrthoDB" id="9805698at2"/>
<evidence type="ECO:0000256" key="3">
    <source>
        <dbReference type="ARBA" id="ARBA00022694"/>
    </source>
</evidence>
<reference evidence="15 18" key="2">
    <citation type="submission" date="2019-07" db="EMBL/GenBank/DDBJ databases">
        <title>Whole genome shotgun sequence of Halolactibacillus miurensis NBRC 100873.</title>
        <authorList>
            <person name="Hosoyama A."/>
            <person name="Uohara A."/>
            <person name="Ohji S."/>
            <person name="Ichikawa N."/>
        </authorList>
    </citation>
    <scope>NUCLEOTIDE SEQUENCE [LARGE SCALE GENOMIC DNA]</scope>
    <source>
        <strain evidence="15 18">NBRC 100873</strain>
    </source>
</reference>
<dbReference type="EMBL" id="FPAI01000011">
    <property type="protein sequence ID" value="SFS81614.1"/>
    <property type="molecule type" value="Genomic_DNA"/>
</dbReference>
<dbReference type="InterPro" id="IPR023068">
    <property type="entry name" value="CCA-adding_enz_firmicutes"/>
</dbReference>
<dbReference type="CDD" id="cd05398">
    <property type="entry name" value="NT_ClassII-CCAase"/>
    <property type="match status" value="1"/>
</dbReference>
<evidence type="ECO:0000256" key="4">
    <source>
        <dbReference type="ARBA" id="ARBA00022695"/>
    </source>
</evidence>
<comment type="cofactor">
    <cofactor evidence="1 11">
        <name>Mg(2+)</name>
        <dbReference type="ChEBI" id="CHEBI:18420"/>
    </cofactor>
</comment>
<dbReference type="STRING" id="306541.SAMN05421668_11130"/>
<comment type="function">
    <text evidence="11">Catalyzes the addition and repair of the essential 3'-terminal CCA sequence in tRNAs without using a nucleic acid template. Adds these three nucleotides in the order of C, C, and A to the tRNA nucleotide-73, using CTP and ATP as substrates and producing inorganic pyrophosphate. tRNA 3'-terminal CCA addition is required both for tRNA processing and repair. Also involved in tRNA surveillance by mediating tandem CCA addition to generate a CCACCA at the 3' terminus of unstable tRNAs. While stable tRNAs receive only 3'-terminal CCA, unstable tRNAs are marked with CCACCA and rapidly degraded.</text>
</comment>
<feature type="binding site" evidence="11">
    <location>
        <position position="26"/>
    </location>
    <ligand>
        <name>ATP</name>
        <dbReference type="ChEBI" id="CHEBI:30616"/>
    </ligand>
</feature>
<feature type="binding site" evidence="11">
    <location>
        <position position="29"/>
    </location>
    <ligand>
        <name>ATP</name>
        <dbReference type="ChEBI" id="CHEBI:30616"/>
    </ligand>
</feature>
<keyword evidence="10 11" id="KW-0694">RNA-binding</keyword>
<evidence type="ECO:0000256" key="10">
    <source>
        <dbReference type="ARBA" id="ARBA00022884"/>
    </source>
</evidence>
<dbReference type="Pfam" id="PF12627">
    <property type="entry name" value="PolyA_pol_RNAbd"/>
    <property type="match status" value="1"/>
</dbReference>
<accession>A0A1I6SX86</accession>
<dbReference type="Proteomes" id="UP000321773">
    <property type="component" value="Unassembled WGS sequence"/>
</dbReference>
<dbReference type="InterPro" id="IPR032828">
    <property type="entry name" value="PolyA_RNA-bd"/>
</dbReference>
<keyword evidence="5 11" id="KW-0479">Metal-binding</keyword>
<keyword evidence="9 11" id="KW-0460">Magnesium</keyword>